<sequence>MGQEYYCNDVWGREEDRRRGEPYDRRVTCESDDVTRWTVPLSSHVSAPRFDLLMRSKVPRAAGLAAPPSIEKLPLNLINFGSLDMLRDSCSNCFFFNPNKLLFFPDAGDNPNSGEGPTN</sequence>
<proteinExistence type="predicted"/>
<reference evidence="3" key="3">
    <citation type="journal article" date="2005" name="Nature">
        <title>The map-based sequence of the rice genome.</title>
        <authorList>
            <consortium name="International rice genome sequencing project (IRGSP)"/>
            <person name="Matsumoto T."/>
            <person name="Wu J."/>
            <person name="Kanamori H."/>
            <person name="Katayose Y."/>
            <person name="Fujisawa M."/>
            <person name="Namiki N."/>
            <person name="Mizuno H."/>
            <person name="Yamamoto K."/>
            <person name="Antonio B.A."/>
            <person name="Baba T."/>
            <person name="Sakata K."/>
            <person name="Nagamura Y."/>
            <person name="Aoki H."/>
            <person name="Arikawa K."/>
            <person name="Arita K."/>
            <person name="Bito T."/>
            <person name="Chiden Y."/>
            <person name="Fujitsuka N."/>
            <person name="Fukunaka R."/>
            <person name="Hamada M."/>
            <person name="Harada C."/>
            <person name="Hayashi A."/>
            <person name="Hijishita S."/>
            <person name="Honda M."/>
            <person name="Hosokawa S."/>
            <person name="Ichikawa Y."/>
            <person name="Idonuma A."/>
            <person name="Iijima M."/>
            <person name="Ikeda M."/>
            <person name="Ikeno M."/>
            <person name="Ito K."/>
            <person name="Ito S."/>
            <person name="Ito T."/>
            <person name="Ito Y."/>
            <person name="Ito Y."/>
            <person name="Iwabuchi A."/>
            <person name="Kamiya K."/>
            <person name="Karasawa W."/>
            <person name="Kurita K."/>
            <person name="Katagiri S."/>
            <person name="Kikuta A."/>
            <person name="Kobayashi H."/>
            <person name="Kobayashi N."/>
            <person name="Machita K."/>
            <person name="Maehara T."/>
            <person name="Masukawa M."/>
            <person name="Mizubayashi T."/>
            <person name="Mukai Y."/>
            <person name="Nagasaki H."/>
            <person name="Nagata Y."/>
            <person name="Naito S."/>
            <person name="Nakashima M."/>
            <person name="Nakama Y."/>
            <person name="Nakamichi Y."/>
            <person name="Nakamura M."/>
            <person name="Meguro A."/>
            <person name="Negishi M."/>
            <person name="Ohta I."/>
            <person name="Ohta T."/>
            <person name="Okamoto M."/>
            <person name="Ono N."/>
            <person name="Saji S."/>
            <person name="Sakaguchi M."/>
            <person name="Sakai K."/>
            <person name="Shibata M."/>
            <person name="Shimokawa T."/>
            <person name="Song J."/>
            <person name="Takazaki Y."/>
            <person name="Terasawa K."/>
            <person name="Tsugane M."/>
            <person name="Tsuji K."/>
            <person name="Ueda S."/>
            <person name="Waki K."/>
            <person name="Yamagata H."/>
            <person name="Yamamoto M."/>
            <person name="Yamamoto S."/>
            <person name="Yamane H."/>
            <person name="Yoshiki S."/>
            <person name="Yoshihara R."/>
            <person name="Yukawa K."/>
            <person name="Zhong H."/>
            <person name="Yano M."/>
            <person name="Yuan Q."/>
            <person name="Ouyang S."/>
            <person name="Liu J."/>
            <person name="Jones K.M."/>
            <person name="Gansberger K."/>
            <person name="Moffat K."/>
            <person name="Hill J."/>
            <person name="Bera J."/>
            <person name="Fadrosh D."/>
            <person name="Jin S."/>
            <person name="Johri S."/>
            <person name="Kim M."/>
            <person name="Overton L."/>
            <person name="Reardon M."/>
            <person name="Tsitrin T."/>
            <person name="Vuong H."/>
            <person name="Weaver B."/>
            <person name="Ciecko A."/>
            <person name="Tallon L."/>
            <person name="Jackson J."/>
            <person name="Pai G."/>
            <person name="Aken S.V."/>
            <person name="Utterback T."/>
            <person name="Reidmuller S."/>
            <person name="Feldblyum T."/>
            <person name="Hsiao J."/>
            <person name="Zismann V."/>
            <person name="Iobst S."/>
            <person name="de Vazeille A.R."/>
            <person name="Buell C.R."/>
            <person name="Ying K."/>
            <person name="Li Y."/>
            <person name="Lu T."/>
            <person name="Huang Y."/>
            <person name="Zhao Q."/>
            <person name="Feng Q."/>
            <person name="Zhang L."/>
            <person name="Zhu J."/>
            <person name="Weng Q."/>
            <person name="Mu J."/>
            <person name="Lu Y."/>
            <person name="Fan D."/>
            <person name="Liu Y."/>
            <person name="Guan J."/>
            <person name="Zhang Y."/>
            <person name="Yu S."/>
            <person name="Liu X."/>
            <person name="Zhang Y."/>
            <person name="Hong G."/>
            <person name="Han B."/>
            <person name="Choisne N."/>
            <person name="Demange N."/>
            <person name="Orjeda G."/>
            <person name="Samain S."/>
            <person name="Cattolico L."/>
            <person name="Pelletier E."/>
            <person name="Couloux A."/>
            <person name="Segurens B."/>
            <person name="Wincker P."/>
            <person name="D'Hont A."/>
            <person name="Scarpelli C."/>
            <person name="Weissenbach J."/>
            <person name="Salanoubat M."/>
            <person name="Quetier F."/>
            <person name="Yu Y."/>
            <person name="Kim H.R."/>
            <person name="Rambo T."/>
            <person name="Currie J."/>
            <person name="Collura K."/>
            <person name="Luo M."/>
            <person name="Yang T."/>
            <person name="Ammiraju J.S.S."/>
            <person name="Engler F."/>
            <person name="Soderlund C."/>
            <person name="Wing R.A."/>
            <person name="Palmer L.E."/>
            <person name="de la Bastide M."/>
            <person name="Spiegel L."/>
            <person name="Nascimento L."/>
            <person name="Zutavern T."/>
            <person name="O'Shaughnessy A."/>
            <person name="Dike S."/>
            <person name="Dedhia N."/>
            <person name="Preston R."/>
            <person name="Balija V."/>
            <person name="McCombie W.R."/>
            <person name="Chow T."/>
            <person name="Chen H."/>
            <person name="Chung M."/>
            <person name="Chen C."/>
            <person name="Shaw J."/>
            <person name="Wu H."/>
            <person name="Hsiao K."/>
            <person name="Chao Y."/>
            <person name="Chu M."/>
            <person name="Cheng C."/>
            <person name="Hour A."/>
            <person name="Lee P."/>
            <person name="Lin S."/>
            <person name="Lin Y."/>
            <person name="Liou J."/>
            <person name="Liu S."/>
            <person name="Hsing Y."/>
            <person name="Raghuvanshi S."/>
            <person name="Mohanty A."/>
            <person name="Bharti A.K."/>
            <person name="Gaur A."/>
            <person name="Gupta V."/>
            <person name="Kumar D."/>
            <person name="Ravi V."/>
            <person name="Vij S."/>
            <person name="Kapur A."/>
            <person name="Khurana P."/>
            <person name="Khurana P."/>
            <person name="Khurana J.P."/>
            <person name="Tyagi A.K."/>
            <person name="Gaikwad K."/>
            <person name="Singh A."/>
            <person name="Dalal V."/>
            <person name="Srivastava S."/>
            <person name="Dixit A."/>
            <person name="Pal A.K."/>
            <person name="Ghazi I.A."/>
            <person name="Yadav M."/>
            <person name="Pandit A."/>
            <person name="Bhargava A."/>
            <person name="Sureshbabu K."/>
            <person name="Batra K."/>
            <person name="Sharma T.R."/>
            <person name="Mohapatra T."/>
            <person name="Singh N.K."/>
            <person name="Messing J."/>
            <person name="Nelson A.B."/>
            <person name="Fuks G."/>
            <person name="Kavchok S."/>
            <person name="Keizer G."/>
            <person name="Linton E."/>
            <person name="Llaca V."/>
            <person name="Song R."/>
            <person name="Tanyolac B."/>
            <person name="Young S."/>
            <person name="Ho-Il K."/>
            <person name="Hahn J.H."/>
            <person name="Sangsakoo G."/>
            <person name="Vanavichit A."/>
            <person name="de Mattos Luiz.A.T."/>
            <person name="Zimmer P.D."/>
            <person name="Malone G."/>
            <person name="Dellagostin O."/>
            <person name="de Oliveira A.C."/>
            <person name="Bevan M."/>
            <person name="Bancroft I."/>
            <person name="Minx P."/>
            <person name="Cordum H."/>
            <person name="Wilson R."/>
            <person name="Cheng Z."/>
            <person name="Jin W."/>
            <person name="Jiang J."/>
            <person name="Leong S.A."/>
            <person name="Iwama H."/>
            <person name="Gojobori T."/>
            <person name="Itoh T."/>
            <person name="Niimura Y."/>
            <person name="Fujii Y."/>
            <person name="Habara T."/>
            <person name="Sakai H."/>
            <person name="Sato Y."/>
            <person name="Wilson G."/>
            <person name="Kumar K."/>
            <person name="McCouch S."/>
            <person name="Juretic N."/>
            <person name="Hoen D."/>
            <person name="Wright S."/>
            <person name="Bruskiewich R."/>
            <person name="Bureau T."/>
            <person name="Miyao A."/>
            <person name="Hirochika H."/>
            <person name="Nishikawa T."/>
            <person name="Kadowaki K."/>
            <person name="Sugiura M."/>
            <person name="Burr B."/>
            <person name="Sasaki T."/>
        </authorList>
    </citation>
    <scope>NUCLEOTIDE SEQUENCE [LARGE SCALE GENOMIC DNA]</scope>
    <source>
        <strain evidence="3">cv. Nipponbare</strain>
    </source>
</reference>
<protein>
    <submittedName>
        <fullName evidence="1">Uncharacterized protein</fullName>
    </submittedName>
</protein>
<name>Q8H4S0_ORYSJ</name>
<reference evidence="3" key="4">
    <citation type="journal article" date="2008" name="Nucleic Acids Res.">
        <title>The rice annotation project database (RAP-DB): 2008 update.</title>
        <authorList>
            <consortium name="The rice annotation project (RAP)"/>
        </authorList>
    </citation>
    <scope>GENOME REANNOTATION</scope>
    <source>
        <strain evidence="3">cv. Nipponbare</strain>
    </source>
</reference>
<dbReference type="EMBL" id="AP003932">
    <property type="protein sequence ID" value="BAC22559.1"/>
    <property type="molecule type" value="Genomic_DNA"/>
</dbReference>
<gene>
    <name evidence="1" type="primary">OJ1773_H01.132</name>
    <name evidence="2" type="synonym">OJ1092_A07.110</name>
</gene>
<dbReference type="Proteomes" id="UP000000763">
    <property type="component" value="Chromosome 7"/>
</dbReference>
<reference evidence="1" key="2">
    <citation type="submission" date="2001-07" db="EMBL/GenBank/DDBJ databases">
        <title>Oryza sativa nipponbare(GA3) genomic DNA, chromosome 7, BAC clone:OJ1773_H01.</title>
        <authorList>
            <person name="Sasaki T."/>
            <person name="Matsumoto T."/>
            <person name="Yamamoto K."/>
        </authorList>
    </citation>
    <scope>NUCLEOTIDE SEQUENCE</scope>
</reference>
<dbReference type="EMBL" id="AP003866">
    <property type="protein sequence ID" value="BAC55655.1"/>
    <property type="molecule type" value="Genomic_DNA"/>
</dbReference>
<dbReference type="AlphaFoldDB" id="Q8H4S0"/>
<organism evidence="1 3">
    <name type="scientific">Oryza sativa subsp. japonica</name>
    <name type="common">Rice</name>
    <dbReference type="NCBI Taxonomy" id="39947"/>
    <lineage>
        <taxon>Eukaryota</taxon>
        <taxon>Viridiplantae</taxon>
        <taxon>Streptophyta</taxon>
        <taxon>Embryophyta</taxon>
        <taxon>Tracheophyta</taxon>
        <taxon>Spermatophyta</taxon>
        <taxon>Magnoliopsida</taxon>
        <taxon>Liliopsida</taxon>
        <taxon>Poales</taxon>
        <taxon>Poaceae</taxon>
        <taxon>BOP clade</taxon>
        <taxon>Oryzoideae</taxon>
        <taxon>Oryzeae</taxon>
        <taxon>Oryzinae</taxon>
        <taxon>Oryza</taxon>
        <taxon>Oryza sativa</taxon>
    </lineage>
</organism>
<evidence type="ECO:0000313" key="1">
    <source>
        <dbReference type="EMBL" id="BAC22559.1"/>
    </source>
</evidence>
<evidence type="ECO:0000313" key="2">
    <source>
        <dbReference type="EMBL" id="BAC55655.1"/>
    </source>
</evidence>
<evidence type="ECO:0000313" key="3">
    <source>
        <dbReference type="Proteomes" id="UP000000763"/>
    </source>
</evidence>
<accession>Q8H4S0</accession>
<reference evidence="2" key="1">
    <citation type="submission" date="2001-07" db="EMBL/GenBank/DDBJ databases">
        <title>Oryza sativa nipponbare(GA3) genomic DNA, chromosome 7, BAC clone:OJ1092_A07.</title>
        <authorList>
            <person name="Sasaki T."/>
            <person name="Matsumoto T."/>
            <person name="Yamamoto K."/>
        </authorList>
    </citation>
    <scope>NUCLEOTIDE SEQUENCE</scope>
</reference>